<organism evidence="2 3">
    <name type="scientific">Peribacillus deserti</name>
    <dbReference type="NCBI Taxonomy" id="673318"/>
    <lineage>
        <taxon>Bacteria</taxon>
        <taxon>Bacillati</taxon>
        <taxon>Bacillota</taxon>
        <taxon>Bacilli</taxon>
        <taxon>Bacillales</taxon>
        <taxon>Bacillaceae</taxon>
        <taxon>Peribacillus</taxon>
    </lineage>
</organism>
<evidence type="ECO:0000313" key="2">
    <source>
        <dbReference type="EMBL" id="PLT30125.1"/>
    </source>
</evidence>
<proteinExistence type="predicted"/>
<accession>A0A2N5M712</accession>
<dbReference type="AlphaFoldDB" id="A0A2N5M712"/>
<feature type="compositionally biased region" description="Low complexity" evidence="1">
    <location>
        <begin position="280"/>
        <end position="296"/>
    </location>
</feature>
<evidence type="ECO:0000256" key="1">
    <source>
        <dbReference type="SAM" id="MobiDB-lite"/>
    </source>
</evidence>
<name>A0A2N5M712_9BACI</name>
<evidence type="ECO:0000313" key="3">
    <source>
        <dbReference type="Proteomes" id="UP000234748"/>
    </source>
</evidence>
<protein>
    <submittedName>
        <fullName evidence="2">Uncharacterized protein</fullName>
    </submittedName>
</protein>
<gene>
    <name evidence="2" type="ORF">CUU66_08760</name>
</gene>
<keyword evidence="3" id="KW-1185">Reference proteome</keyword>
<feature type="compositionally biased region" description="Polar residues" evidence="1">
    <location>
        <begin position="315"/>
        <end position="329"/>
    </location>
</feature>
<dbReference type="EMBL" id="PGUY01000027">
    <property type="protein sequence ID" value="PLT30125.1"/>
    <property type="molecule type" value="Genomic_DNA"/>
</dbReference>
<comment type="caution">
    <text evidence="2">The sequence shown here is derived from an EMBL/GenBank/DDBJ whole genome shotgun (WGS) entry which is preliminary data.</text>
</comment>
<dbReference type="Proteomes" id="UP000234748">
    <property type="component" value="Unassembled WGS sequence"/>
</dbReference>
<reference evidence="2 3" key="1">
    <citation type="submission" date="2017-11" db="EMBL/GenBank/DDBJ databases">
        <title>Comparitive Functional Genomics of Dry Heat Resistant strains isolated from the Viking Spacecraft.</title>
        <authorList>
            <person name="Seuylemezian A."/>
            <person name="Cooper K."/>
            <person name="Vaishampayan P."/>
        </authorList>
    </citation>
    <scope>NUCLEOTIDE SEQUENCE [LARGE SCALE GENOMIC DNA]</scope>
    <source>
        <strain evidence="2 3">V1-29</strain>
    </source>
</reference>
<feature type="compositionally biased region" description="Polar residues" evidence="1">
    <location>
        <begin position="298"/>
        <end position="307"/>
    </location>
</feature>
<feature type="region of interest" description="Disordered" evidence="1">
    <location>
        <begin position="424"/>
        <end position="446"/>
    </location>
</feature>
<feature type="non-terminal residue" evidence="2">
    <location>
        <position position="446"/>
    </location>
</feature>
<feature type="region of interest" description="Disordered" evidence="1">
    <location>
        <begin position="245"/>
        <end position="336"/>
    </location>
</feature>
<sequence>MPGTGYDEPINMANFPFPAAPMFPQMPFYPQQHFMPEHGAFMEQPSVPEAQGIYMHPPAPEQVQGTYMPPVPEQVQGTYMPPAPEQVQGTYMQPPVPQQVQGTYMQQPPLAQVQGMYAQPSHMQQDESSLFESSSYAPGTLQPFPAAGYGHQNYPLYGGGQQMPFIPHPGTQSYTGAYESPSSAFGGSSSIPHSLYYGHQVHAGQPWETPQPAPQQVMGQFTAQPSLEAAADDCGCGGGQPIPLHPAVPTHAQVPQPFPQGQGGYQQMPAGYGVPGGFQGTYPQGTGYYGQQVPGGFPQQSFPSEESPQMGAYSGESQQYLPESPVDSQSGGGFIQDQMMQSQPDYYAQGYGGQGPAGYGTQYGGQGPAGYGTQYGGQGPAGYGTQFGGQGPAGYGTQYGGQGPAGYGTQYGGQGPAGYGTQYGGQGPAGYGTQYGGQGPAGYGTQ</sequence>